<dbReference type="InterPro" id="IPR052158">
    <property type="entry name" value="INH-QAR"/>
</dbReference>
<protein>
    <recommendedName>
        <fullName evidence="1">DJ-1/PfpI domain-containing protein</fullName>
    </recommendedName>
</protein>
<gene>
    <name evidence="2" type="ORF">ANOM_009727</name>
</gene>
<dbReference type="OrthoDB" id="543156at2759"/>
<dbReference type="InterPro" id="IPR002818">
    <property type="entry name" value="DJ-1/PfpI"/>
</dbReference>
<dbReference type="Pfam" id="PF01965">
    <property type="entry name" value="DJ-1_PfpI"/>
    <property type="match status" value="1"/>
</dbReference>
<dbReference type="STRING" id="1509407.A0A0L1IR30"/>
<dbReference type="PANTHER" id="PTHR43130">
    <property type="entry name" value="ARAC-FAMILY TRANSCRIPTIONAL REGULATOR"/>
    <property type="match status" value="1"/>
</dbReference>
<accession>A0A0L1IR30</accession>
<dbReference type="RefSeq" id="XP_015402855.1">
    <property type="nucleotide sequence ID" value="XM_015554983.1"/>
</dbReference>
<evidence type="ECO:0000313" key="3">
    <source>
        <dbReference type="Proteomes" id="UP000037505"/>
    </source>
</evidence>
<sequence>MAGSTTPPLHFGVVLFPGFQALDAFGPLDCINVLSWSENVSLSLLASSLDPVTTKPATLPGAIGQSIVPTHTFGTAPPLDVLLIPGGLGTMGDSPILQEIIIFIQRVYPRLKHLITVCTGSGLAAQAGVLDGKRATSNKKVFKEIISLRPQVHWVYHARWVTDGNIWTSSGVSAGIDATLAWIEEVYGKEKAQDIANEIEYCRHKDASLDPFAGLRAIEGPGM</sequence>
<evidence type="ECO:0000313" key="2">
    <source>
        <dbReference type="EMBL" id="KNG81932.1"/>
    </source>
</evidence>
<reference evidence="2 3" key="1">
    <citation type="submission" date="2014-06" db="EMBL/GenBank/DDBJ databases">
        <title>The Genome of the Aflatoxigenic Filamentous Fungus Aspergillus nomius.</title>
        <authorList>
            <person name="Moore M.G."/>
            <person name="Shannon B.M."/>
            <person name="Brian M.M."/>
        </authorList>
    </citation>
    <scope>NUCLEOTIDE SEQUENCE [LARGE SCALE GENOMIC DNA]</scope>
    <source>
        <strain evidence="2 3">NRRL 13137</strain>
    </source>
</reference>
<dbReference type="PANTHER" id="PTHR43130:SF15">
    <property type="entry name" value="THIJ_PFPI FAMILY PROTEIN (AFU_ORTHOLOGUE AFUA_5G14240)"/>
    <property type="match status" value="1"/>
</dbReference>
<name>A0A0L1IR30_ASPN3</name>
<dbReference type="SUPFAM" id="SSF52317">
    <property type="entry name" value="Class I glutamine amidotransferase-like"/>
    <property type="match status" value="1"/>
</dbReference>
<dbReference type="Proteomes" id="UP000037505">
    <property type="component" value="Unassembled WGS sequence"/>
</dbReference>
<dbReference type="CDD" id="cd03139">
    <property type="entry name" value="GATase1_PfpI_2"/>
    <property type="match status" value="1"/>
</dbReference>
<dbReference type="EMBL" id="JNOM01000395">
    <property type="protein sequence ID" value="KNG81932.1"/>
    <property type="molecule type" value="Genomic_DNA"/>
</dbReference>
<evidence type="ECO:0000259" key="1">
    <source>
        <dbReference type="Pfam" id="PF01965"/>
    </source>
</evidence>
<feature type="domain" description="DJ-1/PfpI" evidence="1">
    <location>
        <begin position="13"/>
        <end position="184"/>
    </location>
</feature>
<keyword evidence="3" id="KW-1185">Reference proteome</keyword>
<dbReference type="GeneID" id="26811531"/>
<dbReference type="AlphaFoldDB" id="A0A0L1IR30"/>
<dbReference type="Gene3D" id="3.40.50.880">
    <property type="match status" value="1"/>
</dbReference>
<proteinExistence type="predicted"/>
<comment type="caution">
    <text evidence="2">The sequence shown here is derived from an EMBL/GenBank/DDBJ whole genome shotgun (WGS) entry which is preliminary data.</text>
</comment>
<organism evidence="2 3">
    <name type="scientific">Aspergillus nomiae NRRL (strain ATCC 15546 / NRRL 13137 / CBS 260.88 / M93)</name>
    <dbReference type="NCBI Taxonomy" id="1509407"/>
    <lineage>
        <taxon>Eukaryota</taxon>
        <taxon>Fungi</taxon>
        <taxon>Dikarya</taxon>
        <taxon>Ascomycota</taxon>
        <taxon>Pezizomycotina</taxon>
        <taxon>Eurotiomycetes</taxon>
        <taxon>Eurotiomycetidae</taxon>
        <taxon>Eurotiales</taxon>
        <taxon>Aspergillaceae</taxon>
        <taxon>Aspergillus</taxon>
        <taxon>Aspergillus subgen. Circumdati</taxon>
    </lineage>
</organism>
<dbReference type="InterPro" id="IPR029062">
    <property type="entry name" value="Class_I_gatase-like"/>
</dbReference>